<sequence length="225" mass="26342">MNCMFWTSFVEVSNMEIHAYNKLYLENAMSAMGTMLDYAVNYRHWEIDKFFQTFLETKLLPQQFESGHPDIVAGKSGVELYLCVTGENERNLPEYIEFDRSPEYWVGWALAYCQWYMNRTFRAITAVVKSSEMLQWYPIYHEMDILHVVDAFEERIKKTPTNLERLRKQAGYSQAQLAELSTVSLRSIQMYEQRNNDISKAQFNILNALAKVLNCSVYDLVDGGE</sequence>
<dbReference type="Gene3D" id="1.10.260.40">
    <property type="entry name" value="lambda repressor-like DNA-binding domains"/>
    <property type="match status" value="1"/>
</dbReference>
<dbReference type="EMBL" id="QVME01000014">
    <property type="protein sequence ID" value="RGE65329.1"/>
    <property type="molecule type" value="Genomic_DNA"/>
</dbReference>
<dbReference type="CDD" id="cd00093">
    <property type="entry name" value="HTH_XRE"/>
    <property type="match status" value="1"/>
</dbReference>
<dbReference type="Proteomes" id="UP000260828">
    <property type="component" value="Unassembled WGS sequence"/>
</dbReference>
<dbReference type="GO" id="GO:0003677">
    <property type="term" value="F:DNA binding"/>
    <property type="evidence" value="ECO:0007669"/>
    <property type="project" value="InterPro"/>
</dbReference>
<dbReference type="SMART" id="SM00530">
    <property type="entry name" value="HTH_XRE"/>
    <property type="match status" value="1"/>
</dbReference>
<dbReference type="AlphaFoldDB" id="A0A3E3IE39"/>
<evidence type="ECO:0000313" key="3">
    <source>
        <dbReference type="Proteomes" id="UP000260828"/>
    </source>
</evidence>
<name>A0A3E3IE39_9FIRM</name>
<dbReference type="InterPro" id="IPR010982">
    <property type="entry name" value="Lambda_DNA-bd_dom_sf"/>
</dbReference>
<accession>A0A3E3IE39</accession>
<evidence type="ECO:0000259" key="1">
    <source>
        <dbReference type="PROSITE" id="PS50943"/>
    </source>
</evidence>
<reference evidence="2 3" key="1">
    <citation type="submission" date="2018-08" db="EMBL/GenBank/DDBJ databases">
        <title>A genome reference for cultivated species of the human gut microbiota.</title>
        <authorList>
            <person name="Zou Y."/>
            <person name="Xue W."/>
            <person name="Luo G."/>
        </authorList>
    </citation>
    <scope>NUCLEOTIDE SEQUENCE [LARGE SCALE GENOMIC DNA]</scope>
    <source>
        <strain evidence="2 3">TF05-12AC</strain>
    </source>
</reference>
<gene>
    <name evidence="2" type="ORF">DXC40_17425</name>
</gene>
<dbReference type="SUPFAM" id="SSF47413">
    <property type="entry name" value="lambda repressor-like DNA-binding domains"/>
    <property type="match status" value="1"/>
</dbReference>
<dbReference type="PROSITE" id="PS50943">
    <property type="entry name" value="HTH_CROC1"/>
    <property type="match status" value="1"/>
</dbReference>
<proteinExistence type="predicted"/>
<comment type="caution">
    <text evidence="2">The sequence shown here is derived from an EMBL/GenBank/DDBJ whole genome shotgun (WGS) entry which is preliminary data.</text>
</comment>
<dbReference type="InterPro" id="IPR001387">
    <property type="entry name" value="Cro/C1-type_HTH"/>
</dbReference>
<evidence type="ECO:0000313" key="2">
    <source>
        <dbReference type="EMBL" id="RGE65329.1"/>
    </source>
</evidence>
<dbReference type="Pfam" id="PF01381">
    <property type="entry name" value="HTH_3"/>
    <property type="match status" value="1"/>
</dbReference>
<protein>
    <submittedName>
        <fullName evidence="2">XRE family transcriptional regulator</fullName>
    </submittedName>
</protein>
<feature type="domain" description="HTH cro/C1-type" evidence="1">
    <location>
        <begin position="163"/>
        <end position="220"/>
    </location>
</feature>
<organism evidence="2 3">
    <name type="scientific">Anaerotruncus colihominis</name>
    <dbReference type="NCBI Taxonomy" id="169435"/>
    <lineage>
        <taxon>Bacteria</taxon>
        <taxon>Bacillati</taxon>
        <taxon>Bacillota</taxon>
        <taxon>Clostridia</taxon>
        <taxon>Eubacteriales</taxon>
        <taxon>Oscillospiraceae</taxon>
        <taxon>Anaerotruncus</taxon>
    </lineage>
</organism>